<keyword evidence="4" id="KW-1185">Reference proteome</keyword>
<protein>
    <submittedName>
        <fullName evidence="1">Uncharacterized protein</fullName>
    </submittedName>
</protein>
<gene>
    <name evidence="1" type="ORF">VT99_12801</name>
    <name evidence="2" type="ORF">VU01_10412</name>
</gene>
<dbReference type="AlphaFoldDB" id="A0A3S3U773"/>
<dbReference type="Pfam" id="PF04365">
    <property type="entry name" value="BrnT_toxin"/>
    <property type="match status" value="1"/>
</dbReference>
<evidence type="ECO:0000313" key="3">
    <source>
        <dbReference type="Proteomes" id="UP000286862"/>
    </source>
</evidence>
<organism evidence="1 3">
    <name type="scientific">Candidatus Electrothrix marina</name>
    <dbReference type="NCBI Taxonomy" id="1859130"/>
    <lineage>
        <taxon>Bacteria</taxon>
        <taxon>Pseudomonadati</taxon>
        <taxon>Thermodesulfobacteriota</taxon>
        <taxon>Desulfobulbia</taxon>
        <taxon>Desulfobulbales</taxon>
        <taxon>Desulfobulbaceae</taxon>
        <taxon>Candidatus Electrothrix</taxon>
    </lineage>
</organism>
<dbReference type="Proteomes" id="UP000288892">
    <property type="component" value="Unassembled WGS sequence"/>
</dbReference>
<proteinExistence type="predicted"/>
<reference evidence="3 4" key="1">
    <citation type="submission" date="2017-01" db="EMBL/GenBank/DDBJ databases">
        <title>The cable genome- insights into the physiology and evolution of filamentous bacteria capable of sulfide oxidation via long distance electron transfer.</title>
        <authorList>
            <person name="Schreiber L."/>
            <person name="Bjerg J.T."/>
            <person name="Boggild A."/>
            <person name="Van De Vossenberg J."/>
            <person name="Meysman F."/>
            <person name="Nielsen L.P."/>
            <person name="Schramm A."/>
            <person name="Kjeldsen K.U."/>
        </authorList>
    </citation>
    <scope>NUCLEOTIDE SEQUENCE [LARGE SCALE GENOMIC DNA]</scope>
    <source>
        <strain evidence="1">A2</strain>
        <strain evidence="2">A5</strain>
    </source>
</reference>
<dbReference type="Proteomes" id="UP000286862">
    <property type="component" value="Unassembled WGS sequence"/>
</dbReference>
<evidence type="ECO:0000313" key="1">
    <source>
        <dbReference type="EMBL" id="RWX45278.1"/>
    </source>
</evidence>
<accession>A0A3S3U773</accession>
<dbReference type="EMBL" id="MTKS01000041">
    <property type="protein sequence ID" value="RWX52085.1"/>
    <property type="molecule type" value="Genomic_DNA"/>
</dbReference>
<evidence type="ECO:0000313" key="4">
    <source>
        <dbReference type="Proteomes" id="UP000288892"/>
    </source>
</evidence>
<dbReference type="Gene3D" id="3.10.450.530">
    <property type="entry name" value="Ribonuclease toxin, BrnT, of type II toxin-antitoxin system"/>
    <property type="match status" value="1"/>
</dbReference>
<sequence>MKDIYSEILHQCTGFDWDKGNINKNRIKHKVRSSECEQIFFNQPLLVQDAVLHSETERRFCALGKTDKERCLFIAFTVRKNLIRVISARDMSRKERRIYESAEKNT</sequence>
<name>A0A3S3U773_9BACT</name>
<evidence type="ECO:0000313" key="2">
    <source>
        <dbReference type="EMBL" id="RWX52085.1"/>
    </source>
</evidence>
<dbReference type="EMBL" id="MTKQ01000280">
    <property type="protein sequence ID" value="RWX45278.1"/>
    <property type="molecule type" value="Genomic_DNA"/>
</dbReference>
<dbReference type="InterPro" id="IPR038573">
    <property type="entry name" value="BrnT_sf"/>
</dbReference>
<comment type="caution">
    <text evidence="1">The sequence shown here is derived from an EMBL/GenBank/DDBJ whole genome shotgun (WGS) entry which is preliminary data.</text>
</comment>
<dbReference type="InterPro" id="IPR007460">
    <property type="entry name" value="BrnT_toxin"/>
</dbReference>